<dbReference type="Gene3D" id="1.20.120.720">
    <property type="entry name" value="Myosin VI head, motor domain, U50 subdomain"/>
    <property type="match status" value="1"/>
</dbReference>
<dbReference type="GO" id="GO:0000146">
    <property type="term" value="F:microfilament motor activity"/>
    <property type="evidence" value="ECO:0007669"/>
    <property type="project" value="TreeGrafter"/>
</dbReference>
<dbReference type="SMART" id="SM00242">
    <property type="entry name" value="MYSc"/>
    <property type="match status" value="1"/>
</dbReference>
<dbReference type="GO" id="GO:0016459">
    <property type="term" value="C:myosin complex"/>
    <property type="evidence" value="ECO:0007669"/>
    <property type="project" value="UniProtKB-KW"/>
</dbReference>
<dbReference type="SMART" id="SM00139">
    <property type="entry name" value="MyTH4"/>
    <property type="match status" value="1"/>
</dbReference>
<comment type="similarity">
    <text evidence="12">Belongs to the TRAFAC class myosin-kinesin ATPase superfamily. Myosin family.</text>
</comment>
<evidence type="ECO:0000259" key="16">
    <source>
        <dbReference type="PROSITE" id="PS50178"/>
    </source>
</evidence>
<dbReference type="InterPro" id="IPR000306">
    <property type="entry name" value="Znf_FYVE"/>
</dbReference>
<evidence type="ECO:0000256" key="9">
    <source>
        <dbReference type="ARBA" id="ARBA00023203"/>
    </source>
</evidence>
<keyword evidence="5" id="KW-0862">Zinc</keyword>
<dbReference type="Gene3D" id="1.20.58.530">
    <property type="match status" value="1"/>
</dbReference>
<dbReference type="PROSITE" id="PS51456">
    <property type="entry name" value="MYOSIN_MOTOR"/>
    <property type="match status" value="1"/>
</dbReference>
<feature type="domain" description="DH" evidence="15">
    <location>
        <begin position="1"/>
        <end position="98"/>
    </location>
</feature>
<reference evidence="19" key="1">
    <citation type="submission" date="2021-01" db="EMBL/GenBank/DDBJ databases">
        <authorList>
            <person name="Corre E."/>
            <person name="Pelletier E."/>
            <person name="Niang G."/>
            <person name="Scheremetjew M."/>
            <person name="Finn R."/>
            <person name="Kale V."/>
            <person name="Holt S."/>
            <person name="Cochrane G."/>
            <person name="Meng A."/>
            <person name="Brown T."/>
            <person name="Cohen L."/>
        </authorList>
    </citation>
    <scope>NUCLEOTIDE SEQUENCE</scope>
    <source>
        <strain evidence="19">CCMP2058</strain>
    </source>
</reference>
<feature type="domain" description="FYVE-type" evidence="16">
    <location>
        <begin position="271"/>
        <end position="331"/>
    </location>
</feature>
<dbReference type="InterPro" id="IPR013083">
    <property type="entry name" value="Znf_RING/FYVE/PHD"/>
</dbReference>
<dbReference type="Pfam" id="PF00621">
    <property type="entry name" value="RhoGEF"/>
    <property type="match status" value="1"/>
</dbReference>
<keyword evidence="7 12" id="KW-0518">Myosin</keyword>
<dbReference type="PRINTS" id="PR00193">
    <property type="entry name" value="MYOSINHEAVY"/>
</dbReference>
<evidence type="ECO:0000259" key="18">
    <source>
        <dbReference type="PROSITE" id="PS51456"/>
    </source>
</evidence>
<comment type="subcellular location">
    <subcellularLocation>
        <location evidence="1">Cytoplasm</location>
        <location evidence="1">Cytoskeleton</location>
    </subcellularLocation>
</comment>
<dbReference type="GO" id="GO:0005524">
    <property type="term" value="F:ATP binding"/>
    <property type="evidence" value="ECO:0007669"/>
    <property type="project" value="UniProtKB-UniRule"/>
</dbReference>
<organism evidence="19">
    <name type="scientific">Amorphochlora amoebiformis</name>
    <dbReference type="NCBI Taxonomy" id="1561963"/>
    <lineage>
        <taxon>Eukaryota</taxon>
        <taxon>Sar</taxon>
        <taxon>Rhizaria</taxon>
        <taxon>Cercozoa</taxon>
        <taxon>Chlorarachniophyceae</taxon>
        <taxon>Amorphochlora</taxon>
    </lineage>
</organism>
<dbReference type="SMART" id="SM00233">
    <property type="entry name" value="PH"/>
    <property type="match status" value="1"/>
</dbReference>
<dbReference type="GO" id="GO:0051015">
    <property type="term" value="F:actin filament binding"/>
    <property type="evidence" value="ECO:0007669"/>
    <property type="project" value="TreeGrafter"/>
</dbReference>
<evidence type="ECO:0000256" key="5">
    <source>
        <dbReference type="ARBA" id="ARBA00022833"/>
    </source>
</evidence>
<evidence type="ECO:0000259" key="14">
    <source>
        <dbReference type="PROSITE" id="PS50003"/>
    </source>
</evidence>
<feature type="domain" description="PH" evidence="14">
    <location>
        <begin position="127"/>
        <end position="246"/>
    </location>
</feature>
<name>A0A7S0H256_9EUKA</name>
<dbReference type="GO" id="GO:0007015">
    <property type="term" value="P:actin filament organization"/>
    <property type="evidence" value="ECO:0007669"/>
    <property type="project" value="TreeGrafter"/>
</dbReference>
<dbReference type="CDD" id="cd00065">
    <property type="entry name" value="FYVE_like_SF"/>
    <property type="match status" value="1"/>
</dbReference>
<gene>
    <name evidence="19" type="ORF">LAMO00422_LOCUS13801</name>
</gene>
<evidence type="ECO:0000256" key="10">
    <source>
        <dbReference type="ARBA" id="ARBA00023212"/>
    </source>
</evidence>
<accession>A0A7S0H256</accession>
<dbReference type="GO" id="GO:0005085">
    <property type="term" value="F:guanyl-nucleotide exchange factor activity"/>
    <property type="evidence" value="ECO:0007669"/>
    <property type="project" value="InterPro"/>
</dbReference>
<evidence type="ECO:0000256" key="6">
    <source>
        <dbReference type="ARBA" id="ARBA00022840"/>
    </source>
</evidence>
<sequence>MYTDYVNEHEAASNALGYLNKQQKYQLFHEFCKDAVTHPMSKGLNIASLLITPIQRIPRYKLLLTELLKNTADDHLDKKNLEKAITIISATAKHINEAVRAFQNRKEIQQCMDEFVGSENLLEPHRKFIRKGELIRQTRNKPKPFKFYLFNDLLIYASPRGWKYRVHFKAPIDSQFQVEVYGTGSNEESCGRELRKTGALIKARENRDYPNMYLWQIVTKKKSFIVFATSPELGSSWVKDLIACKEAARRTITGRSTSTVAVETAPVWQPDSEARSCTNCGKPFGFIRRRHHCRKCGLLVCSDCSKNRAMLSWCPKSGKQRVCDKCIAVINPIVTVEAVPDSKTGSGTDSQTTSTLNAQNVLFGSAAQGSSVTAANATVGGARTSSVGSDDPSVPRMPPPQPRRDSEKKDNSSVQVRLPDESDEEDDVGSPSAKSFSRFKPRRFSILRLAKGEGDELKGDSIEGKEAFSVLSDWVWLPHSEQGFVAGKLVEKGDSSHTYRTIDGELVTLKGSECKGLRLAGQRVRDGDMEDLAMLSNKDFSEGSLLNVLRSRYKRDEIYTTMGGILVAINPNRMLNLYTMEILNKYKTAQPHELSRALPPHVFTVAAEAFFGLINDRIDQSVVISGESGSGKTETTKLILQFLSEVADSHTGVEQDLLQSNPLLEAFGNAKTVRNNNSSRFGKWMAINVAMPSGRICGGRIQHYLLEKTRVVLFQKNERNYHIFHQLCAFATSRSEKEYKEDDASKWARSVRRFVDGLDVSPAQKYHYTNQGGAVTLADYDDAEEFLHTMACMEQCGVQLDKTHTILQLITAVLHLGNIKAKPTGGPRSPCQIVSECLPDLEKAARFLGVSTKDLQFALENRTIMGKLNKKTEIPLTTEEAGDARDALAKAIYSGIFDWLVATVNKSLNREQKEMGKASDGKGRNILHIGVLDIFGFEVFNHNSLEQFFINYANEKLQQFFNQHVFKSEQALYTEEGLEVENVKFQDNQLCLNLIEGQPKNKKWGVKIPSLLKILQECVKMPNPTDEKMLQRMIDTHNVITSITNKNPNANPHFGIPSRKKKNKFTIKHYSGEVTYEVKGFLEKNRDHLHLSLKDILRGSSTTILNQLFPSEEDDDEKNPGHEAKRSIGRSVVQQLLQKEKDFKHASRKKSKKSHARAVHTLGSQFRGSIRSLINSLRETNPHFIRCIKPNSEKRPFHFHAPTVLRQMRNGGIVEALSIKRLGFPYRKHHDQFVGRYSSIQHLYDKIDTFKPSKKSGDPCSDLVAAISDLGKKRAAFKEHSIQMGQTRVFWTGDVRRALENWRQEGYLHSSTTIQAALRSMFLRQALITSVNERRIEENMAPSPPTKTTTPVSIISELEQLDKMKAGLGENFIGKDKELYEAVLKTSGEHILQDYQDLNPDYLKGLFLNRSSARKSRFVFQKGSIPSSQLKIDLATHMDKSLAKSEAKALKKKAISTFDNLLRYMKVKFHAYPVTTGFAVVSAGHSEPALRDEIFCQLIKQTTETPKNEWQLLGFRLIYLCLSAFMPVRCAPVLLSHLARFAKPYFEASLSDTANSVPDVATHCLRLFIANRQMQEMELKSKGRNSIGMNMASPMTNTPAKGEMYVTLELVRNVTKGKMVEDDEYSAED</sequence>
<evidence type="ECO:0000256" key="2">
    <source>
        <dbReference type="ARBA" id="ARBA00022723"/>
    </source>
</evidence>
<dbReference type="InterPro" id="IPR017455">
    <property type="entry name" value="Znf_FYVE-rel"/>
</dbReference>
<dbReference type="PANTHER" id="PTHR13140:SF706">
    <property type="entry name" value="DILUTE CLASS UNCONVENTIONAL MYOSIN, ISOFORM C"/>
    <property type="match status" value="1"/>
</dbReference>
<evidence type="ECO:0000256" key="7">
    <source>
        <dbReference type="ARBA" id="ARBA00023123"/>
    </source>
</evidence>
<dbReference type="InterPro" id="IPR027417">
    <property type="entry name" value="P-loop_NTPase"/>
</dbReference>
<feature type="binding site" evidence="12">
    <location>
        <begin position="626"/>
        <end position="633"/>
    </location>
    <ligand>
        <name>ATP</name>
        <dbReference type="ChEBI" id="CHEBI:30616"/>
    </ligand>
</feature>
<dbReference type="InterPro" id="IPR011993">
    <property type="entry name" value="PH-like_dom_sf"/>
</dbReference>
<dbReference type="Pfam" id="PF00063">
    <property type="entry name" value="Myosin_head"/>
    <property type="match status" value="1"/>
</dbReference>
<dbReference type="SMART" id="SM00064">
    <property type="entry name" value="FYVE"/>
    <property type="match status" value="1"/>
</dbReference>
<feature type="region of interest" description="Disordered" evidence="13">
    <location>
        <begin position="1109"/>
        <end position="1129"/>
    </location>
</feature>
<dbReference type="Gene3D" id="2.30.29.30">
    <property type="entry name" value="Pleckstrin-homology domain (PH domain)/Phosphotyrosine-binding domain (PTB)"/>
    <property type="match status" value="1"/>
</dbReference>
<dbReference type="Pfam" id="PF01363">
    <property type="entry name" value="FYVE"/>
    <property type="match status" value="1"/>
</dbReference>
<dbReference type="GO" id="GO:0008270">
    <property type="term" value="F:zinc ion binding"/>
    <property type="evidence" value="ECO:0007669"/>
    <property type="project" value="UniProtKB-KW"/>
</dbReference>
<dbReference type="Gene3D" id="1.20.900.10">
    <property type="entry name" value="Dbl homology (DH) domain"/>
    <property type="match status" value="1"/>
</dbReference>
<dbReference type="Gene3D" id="1.25.40.530">
    <property type="entry name" value="MyTH4 domain"/>
    <property type="match status" value="1"/>
</dbReference>
<feature type="region of interest" description="Actin-binding" evidence="12">
    <location>
        <begin position="1170"/>
        <end position="1192"/>
    </location>
</feature>
<keyword evidence="10" id="KW-0206">Cytoskeleton</keyword>
<dbReference type="SUPFAM" id="SSF48065">
    <property type="entry name" value="DBL homology domain (DH-domain)"/>
    <property type="match status" value="1"/>
</dbReference>
<evidence type="ECO:0000256" key="1">
    <source>
        <dbReference type="ARBA" id="ARBA00004245"/>
    </source>
</evidence>
<dbReference type="Gene3D" id="3.40.850.10">
    <property type="entry name" value="Kinesin motor domain"/>
    <property type="match status" value="1"/>
</dbReference>
<keyword evidence="2" id="KW-0479">Metal-binding</keyword>
<keyword evidence="6 12" id="KW-0067">ATP-binding</keyword>
<protein>
    <submittedName>
        <fullName evidence="19">Uncharacterized protein</fullName>
    </submittedName>
</protein>
<dbReference type="InterPro" id="IPR035899">
    <property type="entry name" value="DBL_dom_sf"/>
</dbReference>
<keyword evidence="3 12" id="KW-0547">Nucleotide-binding</keyword>
<keyword evidence="9 12" id="KW-0009">Actin-binding</keyword>
<dbReference type="CDD" id="cd00124">
    <property type="entry name" value="MYSc"/>
    <property type="match status" value="1"/>
</dbReference>
<dbReference type="InterPro" id="IPR001849">
    <property type="entry name" value="PH_domain"/>
</dbReference>
<evidence type="ECO:0000256" key="12">
    <source>
        <dbReference type="PROSITE-ProRule" id="PRU00782"/>
    </source>
</evidence>
<dbReference type="EMBL" id="HBEM01020186">
    <property type="protein sequence ID" value="CAD8454857.1"/>
    <property type="molecule type" value="Transcribed_RNA"/>
</dbReference>
<dbReference type="Gene3D" id="1.20.5.4820">
    <property type="match status" value="1"/>
</dbReference>
<dbReference type="Pfam" id="PF00784">
    <property type="entry name" value="MyTH4"/>
    <property type="match status" value="1"/>
</dbReference>
<dbReference type="SUPFAM" id="SSF57903">
    <property type="entry name" value="FYVE/PHD zinc finger"/>
    <property type="match status" value="1"/>
</dbReference>
<dbReference type="Gene3D" id="3.30.40.10">
    <property type="entry name" value="Zinc/RING finger domain, C3HC4 (zinc finger)"/>
    <property type="match status" value="1"/>
</dbReference>
<keyword evidence="8 12" id="KW-0505">Motor protein</keyword>
<dbReference type="InterPro" id="IPR000857">
    <property type="entry name" value="MyTH4_dom"/>
</dbReference>
<dbReference type="PROSITE" id="PS50003">
    <property type="entry name" value="PH_DOMAIN"/>
    <property type="match status" value="1"/>
</dbReference>
<evidence type="ECO:0000259" key="17">
    <source>
        <dbReference type="PROSITE" id="PS51016"/>
    </source>
</evidence>
<evidence type="ECO:0000256" key="8">
    <source>
        <dbReference type="ARBA" id="ARBA00023175"/>
    </source>
</evidence>
<feature type="domain" description="MyTH4" evidence="17">
    <location>
        <begin position="1433"/>
        <end position="1608"/>
    </location>
</feature>
<dbReference type="InterPro" id="IPR038185">
    <property type="entry name" value="MyTH4_dom_sf"/>
</dbReference>
<evidence type="ECO:0000256" key="11">
    <source>
        <dbReference type="PROSITE-ProRule" id="PRU00091"/>
    </source>
</evidence>
<dbReference type="InterPro" id="IPR036961">
    <property type="entry name" value="Kinesin_motor_dom_sf"/>
</dbReference>
<dbReference type="SUPFAM" id="SSF52540">
    <property type="entry name" value="P-loop containing nucleoside triphosphate hydrolases"/>
    <property type="match status" value="1"/>
</dbReference>
<dbReference type="PROSITE" id="PS51016">
    <property type="entry name" value="MYTH4"/>
    <property type="match status" value="1"/>
</dbReference>
<feature type="domain" description="Myosin motor" evidence="18">
    <location>
        <begin position="529"/>
        <end position="1304"/>
    </location>
</feature>
<dbReference type="GO" id="GO:0016020">
    <property type="term" value="C:membrane"/>
    <property type="evidence" value="ECO:0007669"/>
    <property type="project" value="TreeGrafter"/>
</dbReference>
<evidence type="ECO:0000256" key="13">
    <source>
        <dbReference type="SAM" id="MobiDB-lite"/>
    </source>
</evidence>
<evidence type="ECO:0000313" key="19">
    <source>
        <dbReference type="EMBL" id="CAD8454857.1"/>
    </source>
</evidence>
<dbReference type="PROSITE" id="PS50010">
    <property type="entry name" value="DH_2"/>
    <property type="match status" value="1"/>
</dbReference>
<proteinExistence type="inferred from homology"/>
<dbReference type="PANTHER" id="PTHR13140">
    <property type="entry name" value="MYOSIN"/>
    <property type="match status" value="1"/>
</dbReference>
<keyword evidence="10" id="KW-0963">Cytoplasm</keyword>
<dbReference type="InterPro" id="IPR000219">
    <property type="entry name" value="DH_dom"/>
</dbReference>
<feature type="compositionally biased region" description="Basic and acidic residues" evidence="13">
    <location>
        <begin position="402"/>
        <end position="411"/>
    </location>
</feature>
<feature type="region of interest" description="Disordered" evidence="13">
    <location>
        <begin position="378"/>
        <end position="435"/>
    </location>
</feature>
<dbReference type="InterPro" id="IPR001609">
    <property type="entry name" value="Myosin_head_motor_dom-like"/>
</dbReference>
<evidence type="ECO:0000256" key="3">
    <source>
        <dbReference type="ARBA" id="ARBA00022741"/>
    </source>
</evidence>
<dbReference type="GO" id="GO:0005737">
    <property type="term" value="C:cytoplasm"/>
    <property type="evidence" value="ECO:0007669"/>
    <property type="project" value="TreeGrafter"/>
</dbReference>
<evidence type="ECO:0000256" key="4">
    <source>
        <dbReference type="ARBA" id="ARBA00022771"/>
    </source>
</evidence>
<keyword evidence="4 11" id="KW-0863">Zinc-finger</keyword>
<dbReference type="SUPFAM" id="SSF50729">
    <property type="entry name" value="PH domain-like"/>
    <property type="match status" value="1"/>
</dbReference>
<dbReference type="InterPro" id="IPR011011">
    <property type="entry name" value="Znf_FYVE_PHD"/>
</dbReference>
<evidence type="ECO:0000259" key="15">
    <source>
        <dbReference type="PROSITE" id="PS50010"/>
    </source>
</evidence>
<dbReference type="PROSITE" id="PS50178">
    <property type="entry name" value="ZF_FYVE"/>
    <property type="match status" value="1"/>
</dbReference>
<dbReference type="Gene3D" id="1.10.10.820">
    <property type="match status" value="1"/>
</dbReference>